<organism evidence="1 2">
    <name type="scientific">Eubacterium ventriosum</name>
    <dbReference type="NCBI Taxonomy" id="39496"/>
    <lineage>
        <taxon>Bacteria</taxon>
        <taxon>Bacillati</taxon>
        <taxon>Bacillota</taxon>
        <taxon>Clostridia</taxon>
        <taxon>Eubacteriales</taxon>
        <taxon>Eubacteriaceae</taxon>
        <taxon>Eubacterium</taxon>
    </lineage>
</organism>
<reference evidence="1 2" key="1">
    <citation type="submission" date="2018-08" db="EMBL/GenBank/DDBJ databases">
        <title>A genome reference for cultivated species of the human gut microbiota.</title>
        <authorList>
            <person name="Zou Y."/>
            <person name="Xue W."/>
            <person name="Luo G."/>
        </authorList>
    </citation>
    <scope>NUCLEOTIDE SEQUENCE [LARGE SCALE GENOMIC DNA]</scope>
    <source>
        <strain evidence="1 2">AM42-30</strain>
    </source>
</reference>
<gene>
    <name evidence="1" type="ORF">DW918_07550</name>
</gene>
<accession>A0A413T5Z4</accession>
<evidence type="ECO:0000313" key="2">
    <source>
        <dbReference type="Proteomes" id="UP000285740"/>
    </source>
</evidence>
<protein>
    <submittedName>
        <fullName evidence="1">Uncharacterized protein</fullName>
    </submittedName>
</protein>
<sequence>MRHVNDKESAREIGYLFQALQHEWERSGKTVVTRRIGQDEYDEFAKCYSKKLENYDKERNKDEAMQIKVILKSMKEMCVLSRIAKKICNKAALSSSKKWGHFDIELDREERKCLEEIIGIN</sequence>
<proteinExistence type="predicted"/>
<dbReference type="Proteomes" id="UP000285740">
    <property type="component" value="Unassembled WGS sequence"/>
</dbReference>
<dbReference type="AlphaFoldDB" id="A0A413T5Z4"/>
<name>A0A413T5Z4_9FIRM</name>
<dbReference type="EMBL" id="QSFV01000023">
    <property type="protein sequence ID" value="RHA79796.1"/>
    <property type="molecule type" value="Genomic_DNA"/>
</dbReference>
<dbReference type="RefSeq" id="WP_118030562.1">
    <property type="nucleotide sequence ID" value="NZ_JANGEU010000001.1"/>
</dbReference>
<comment type="caution">
    <text evidence="1">The sequence shown here is derived from an EMBL/GenBank/DDBJ whole genome shotgun (WGS) entry which is preliminary data.</text>
</comment>
<evidence type="ECO:0000313" key="1">
    <source>
        <dbReference type="EMBL" id="RHA79796.1"/>
    </source>
</evidence>